<dbReference type="AlphaFoldDB" id="A0AAE3IST8"/>
<accession>A0AAE3IST8</accession>
<sequence>MKEIKNLQGKEIDYKNFSHILIAVSTFLYIGILIKGNDQSLQETLLMIVTTLVFIGFAYIFRYFSVQCHRKLVELEAEENHHLQ</sequence>
<organism evidence="2 3">
    <name type="scientific">Perspicuibacillus lycopersici</name>
    <dbReference type="NCBI Taxonomy" id="1325689"/>
    <lineage>
        <taxon>Bacteria</taxon>
        <taxon>Bacillati</taxon>
        <taxon>Bacillota</taxon>
        <taxon>Bacilli</taxon>
        <taxon>Bacillales</taxon>
        <taxon>Bacillaceae</taxon>
        <taxon>Perspicuibacillus</taxon>
    </lineage>
</organism>
<evidence type="ECO:0000313" key="2">
    <source>
        <dbReference type="EMBL" id="MCU9613958.1"/>
    </source>
</evidence>
<comment type="caution">
    <text evidence="2">The sequence shown here is derived from an EMBL/GenBank/DDBJ whole genome shotgun (WGS) entry which is preliminary data.</text>
</comment>
<dbReference type="EMBL" id="JAOUSF010000003">
    <property type="protein sequence ID" value="MCU9613958.1"/>
    <property type="molecule type" value="Genomic_DNA"/>
</dbReference>
<keyword evidence="3" id="KW-1185">Reference proteome</keyword>
<dbReference type="Pfam" id="PF14143">
    <property type="entry name" value="YrhC"/>
    <property type="match status" value="1"/>
</dbReference>
<reference evidence="2" key="1">
    <citation type="submission" date="2022-10" db="EMBL/GenBank/DDBJ databases">
        <title>Description of Fervidibacillus gen. nov. in the family Fervidibacillaceae fam. nov. with two species, Fervidibacillus albus sp. nov., and Fervidibacillus halotolerans sp. nov., isolated from tidal flat sediments.</title>
        <authorList>
            <person name="Kwon K.K."/>
            <person name="Yang S.-H."/>
        </authorList>
    </citation>
    <scope>NUCLEOTIDE SEQUENCE</scope>
    <source>
        <strain evidence="2">JCM 19140</strain>
    </source>
</reference>
<proteinExistence type="predicted"/>
<dbReference type="InterPro" id="IPR025418">
    <property type="entry name" value="YrhC-like"/>
</dbReference>
<keyword evidence="1" id="KW-0812">Transmembrane</keyword>
<dbReference type="RefSeq" id="WP_263073194.1">
    <property type="nucleotide sequence ID" value="NZ_JAOUSF010000003.1"/>
</dbReference>
<protein>
    <submittedName>
        <fullName evidence="2">YrhC family protein</fullName>
    </submittedName>
</protein>
<name>A0AAE3IST8_9BACI</name>
<gene>
    <name evidence="2" type="ORF">OEV98_10330</name>
</gene>
<evidence type="ECO:0000313" key="3">
    <source>
        <dbReference type="Proteomes" id="UP001209318"/>
    </source>
</evidence>
<dbReference type="Proteomes" id="UP001209318">
    <property type="component" value="Unassembled WGS sequence"/>
</dbReference>
<evidence type="ECO:0000256" key="1">
    <source>
        <dbReference type="SAM" id="Phobius"/>
    </source>
</evidence>
<feature type="transmembrane region" description="Helical" evidence="1">
    <location>
        <begin position="44"/>
        <end position="61"/>
    </location>
</feature>
<keyword evidence="1" id="KW-1133">Transmembrane helix</keyword>
<keyword evidence="1" id="KW-0472">Membrane</keyword>
<feature type="transmembrane region" description="Helical" evidence="1">
    <location>
        <begin position="12"/>
        <end position="32"/>
    </location>
</feature>